<accession>A0A494X9M5</accession>
<reference evidence="9 10" key="1">
    <citation type="submission" date="2018-10" db="EMBL/GenBank/DDBJ databases">
        <title>Cohnella sp. M2MS4P-1, whole genome shotgun sequence.</title>
        <authorList>
            <person name="Tuo L."/>
        </authorList>
    </citation>
    <scope>NUCLEOTIDE SEQUENCE [LARGE SCALE GENOMIC DNA]</scope>
    <source>
        <strain evidence="9 10">M2MS4P-1</strain>
    </source>
</reference>
<dbReference type="InterPro" id="IPR029510">
    <property type="entry name" value="Ald_DH_CS_GLU"/>
</dbReference>
<dbReference type="PANTHER" id="PTHR43570:SF16">
    <property type="entry name" value="ALDEHYDE DEHYDROGENASE TYPE III, ISOFORM Q"/>
    <property type="match status" value="1"/>
</dbReference>
<dbReference type="PANTHER" id="PTHR43570">
    <property type="entry name" value="ALDEHYDE DEHYDROGENASE"/>
    <property type="match status" value="1"/>
</dbReference>
<evidence type="ECO:0000256" key="1">
    <source>
        <dbReference type="ARBA" id="ARBA00009986"/>
    </source>
</evidence>
<comment type="caution">
    <text evidence="9">The sequence shown here is derived from an EMBL/GenBank/DDBJ whole genome shotgun (WGS) entry which is preliminary data.</text>
</comment>
<dbReference type="EMBL" id="RBZM01000019">
    <property type="protein sequence ID" value="RKP44283.1"/>
    <property type="molecule type" value="Genomic_DNA"/>
</dbReference>
<organism evidence="9 10">
    <name type="scientific">Cohnella endophytica</name>
    <dbReference type="NCBI Taxonomy" id="2419778"/>
    <lineage>
        <taxon>Bacteria</taxon>
        <taxon>Bacillati</taxon>
        <taxon>Bacillota</taxon>
        <taxon>Bacilli</taxon>
        <taxon>Bacillales</taxon>
        <taxon>Paenibacillaceae</taxon>
        <taxon>Cohnella</taxon>
    </lineage>
</organism>
<protein>
    <recommendedName>
        <fullName evidence="4">Aldehyde dehydrogenase</fullName>
    </recommendedName>
</protein>
<dbReference type="Gene3D" id="3.40.605.10">
    <property type="entry name" value="Aldehyde Dehydrogenase, Chain A, domain 1"/>
    <property type="match status" value="1"/>
</dbReference>
<dbReference type="GO" id="GO:0006081">
    <property type="term" value="P:aldehyde metabolic process"/>
    <property type="evidence" value="ECO:0007669"/>
    <property type="project" value="InterPro"/>
</dbReference>
<dbReference type="InterPro" id="IPR016163">
    <property type="entry name" value="Ald_DH_C"/>
</dbReference>
<dbReference type="InterPro" id="IPR016162">
    <property type="entry name" value="Ald_DH_N"/>
</dbReference>
<sequence length="471" mass="52121">MNDSNHSQGIAESADADTINRLVYDQKNYYRSGATRSIAFRREQLSRLYEAVRRFEAGLMAALKQDLNKPEKESYALEIGLALNEIRFARRHVRRWSKPRRVKTPLTHLGASSRIVPEPLGTSLVIGPWNYPVNLMIMPMVAAIAAGNTVVMKPSEMAPATSAVLTRLIGETFRPEYIASVEGGAEVSERLLKQPFDHIFYTGSSVVGRIVMEAAAKQLIPVTLELGGKSPCIVHKDANLELAAKRIVYGKMSNAGQTCVAPDYLLVHAEVKQQLLERMAATVESFYGSDPIANPDYVRIVNDKNYRRIVGYLGEGRIAFGGQTDDVARKIAPTFLEGVTLQSKVMQEEIFGPVLPVLTYERTEEIYATVQANAKPLALYVFSGNPRFQDEIVGRIPFGGGCVNDTIVHPGNPNLPFGGIGTSGIGSYHGEHGFKAFSHYKGILKQSHRFDLPFRYPDSKRGLALIRKLLR</sequence>
<dbReference type="InterPro" id="IPR012394">
    <property type="entry name" value="Aldehyde_DH_NAD(P)"/>
</dbReference>
<evidence type="ECO:0000256" key="7">
    <source>
        <dbReference type="RuleBase" id="RU003345"/>
    </source>
</evidence>
<evidence type="ECO:0000259" key="8">
    <source>
        <dbReference type="Pfam" id="PF00171"/>
    </source>
</evidence>
<keyword evidence="3" id="KW-0520">NAD</keyword>
<evidence type="ECO:0000313" key="9">
    <source>
        <dbReference type="EMBL" id="RKP44283.1"/>
    </source>
</evidence>
<evidence type="ECO:0000256" key="3">
    <source>
        <dbReference type="ARBA" id="ARBA00023027"/>
    </source>
</evidence>
<feature type="active site" evidence="5 6">
    <location>
        <position position="225"/>
    </location>
</feature>
<dbReference type="CDD" id="cd07136">
    <property type="entry name" value="ALDH_YwdH-P39616"/>
    <property type="match status" value="1"/>
</dbReference>
<dbReference type="GO" id="GO:0004029">
    <property type="term" value="F:aldehyde dehydrogenase (NAD+) activity"/>
    <property type="evidence" value="ECO:0007669"/>
    <property type="project" value="TreeGrafter"/>
</dbReference>
<dbReference type="RefSeq" id="WP_120980109.1">
    <property type="nucleotide sequence ID" value="NZ_RBZM01000019.1"/>
</dbReference>
<evidence type="ECO:0000256" key="2">
    <source>
        <dbReference type="ARBA" id="ARBA00023002"/>
    </source>
</evidence>
<keyword evidence="10" id="KW-1185">Reference proteome</keyword>
<dbReference type="InterPro" id="IPR015590">
    <property type="entry name" value="Aldehyde_DH_dom"/>
</dbReference>
<dbReference type="OrthoDB" id="9762913at2"/>
<comment type="similarity">
    <text evidence="1 4 7">Belongs to the aldehyde dehydrogenase family.</text>
</comment>
<gene>
    <name evidence="9" type="ORF">D7Z26_26830</name>
</gene>
<dbReference type="GO" id="GO:0005737">
    <property type="term" value="C:cytoplasm"/>
    <property type="evidence" value="ECO:0007669"/>
    <property type="project" value="TreeGrafter"/>
</dbReference>
<proteinExistence type="inferred from homology"/>
<evidence type="ECO:0000256" key="5">
    <source>
        <dbReference type="PIRSR" id="PIRSR036492-1"/>
    </source>
</evidence>
<evidence type="ECO:0000256" key="4">
    <source>
        <dbReference type="PIRNR" id="PIRNR036492"/>
    </source>
</evidence>
<dbReference type="InterPro" id="IPR016161">
    <property type="entry name" value="Ald_DH/histidinol_DH"/>
</dbReference>
<dbReference type="Gene3D" id="3.40.309.10">
    <property type="entry name" value="Aldehyde Dehydrogenase, Chain A, domain 2"/>
    <property type="match status" value="1"/>
</dbReference>
<feature type="active site" evidence="5">
    <location>
        <position position="259"/>
    </location>
</feature>
<evidence type="ECO:0000256" key="6">
    <source>
        <dbReference type="PROSITE-ProRule" id="PRU10007"/>
    </source>
</evidence>
<evidence type="ECO:0000313" key="10">
    <source>
        <dbReference type="Proteomes" id="UP000282076"/>
    </source>
</evidence>
<dbReference type="PIRSF" id="PIRSF036492">
    <property type="entry name" value="ALDH"/>
    <property type="match status" value="1"/>
</dbReference>
<dbReference type="SUPFAM" id="SSF53720">
    <property type="entry name" value="ALDH-like"/>
    <property type="match status" value="1"/>
</dbReference>
<feature type="domain" description="Aldehyde dehydrogenase" evidence="8">
    <location>
        <begin position="12"/>
        <end position="441"/>
    </location>
</feature>
<name>A0A494X9M5_9BACL</name>
<keyword evidence="2 4" id="KW-0560">Oxidoreductase</keyword>
<dbReference type="FunFam" id="3.40.605.10:FF:000004">
    <property type="entry name" value="Aldehyde dehydrogenase"/>
    <property type="match status" value="1"/>
</dbReference>
<dbReference type="Proteomes" id="UP000282076">
    <property type="component" value="Unassembled WGS sequence"/>
</dbReference>
<dbReference type="FunFam" id="3.40.309.10:FF:000003">
    <property type="entry name" value="Aldehyde dehydrogenase"/>
    <property type="match status" value="1"/>
</dbReference>
<dbReference type="AlphaFoldDB" id="A0A494X9M5"/>
<dbReference type="PROSITE" id="PS00687">
    <property type="entry name" value="ALDEHYDE_DEHYDR_GLU"/>
    <property type="match status" value="1"/>
</dbReference>
<dbReference type="Pfam" id="PF00171">
    <property type="entry name" value="Aldedh"/>
    <property type="match status" value="1"/>
</dbReference>